<dbReference type="AlphaFoldDB" id="A0A250KWE1"/>
<sequence>MNKRFVFSALLLAALLMTKPILAAEMRGFVHINGSNTLRPFADAVADRVSKSRRIKRPWVESNSTSAGFQLFCAPETGESPDIVNASRPMKKSEFEACQASGIRNIVEVKVGYGGLVLAQAKKGPALDLTRKELFLALGKNVPDPKCKNRSCDALVPNPYKTWKEINPSLPDTKIEVIAPAFGSGVRELFEEAVARAGCENFPFIAAWKDTKKASYRQTCSTLRTDGAYIEERGDAVAGRLAKMPGVVGFMPYHQYTAHKARLDAVRIDGVAPSVESIAANRYPVARPLFLYFKADHLAKVKGLQQYLAEFTSEKAWGEKGYLASLGLIPMSAEERKLYAAAVKNHRPMPVPSDTITERRGSPDAMRAAR</sequence>
<keyword evidence="1 3" id="KW-0732">Signal</keyword>
<dbReference type="SUPFAM" id="SSF53850">
    <property type="entry name" value="Periplasmic binding protein-like II"/>
    <property type="match status" value="1"/>
</dbReference>
<accession>A0A250KWE1</accession>
<gene>
    <name evidence="5" type="ORF">sS8_3353</name>
</gene>
<evidence type="ECO:0000256" key="3">
    <source>
        <dbReference type="SAM" id="SignalP"/>
    </source>
</evidence>
<name>A0A250KWE1_9GAMM</name>
<dbReference type="InterPro" id="IPR024370">
    <property type="entry name" value="PBP_domain"/>
</dbReference>
<evidence type="ECO:0000256" key="2">
    <source>
        <dbReference type="SAM" id="MobiDB-lite"/>
    </source>
</evidence>
<dbReference type="InterPro" id="IPR050811">
    <property type="entry name" value="Phosphate_ABC_transporter"/>
</dbReference>
<reference evidence="5 6" key="1">
    <citation type="submission" date="2016-12" db="EMBL/GenBank/DDBJ databases">
        <title>Genome sequencing of Methylocaldum marinum.</title>
        <authorList>
            <person name="Takeuchi M."/>
            <person name="Kamagata Y."/>
            <person name="Hiraoka S."/>
            <person name="Oshima K."/>
            <person name="Hattori M."/>
            <person name="Iwasaki W."/>
        </authorList>
    </citation>
    <scope>NUCLEOTIDE SEQUENCE [LARGE SCALE GENOMIC DNA]</scope>
    <source>
        <strain evidence="5 6">S8</strain>
    </source>
</reference>
<dbReference type="OrthoDB" id="9765713at2"/>
<dbReference type="Proteomes" id="UP000266313">
    <property type="component" value="Chromosome"/>
</dbReference>
<protein>
    <submittedName>
        <fullName evidence="5">Putative phosphate binding protein</fullName>
    </submittedName>
</protein>
<dbReference type="PANTHER" id="PTHR30570:SF1">
    <property type="entry name" value="PHOSPHATE-BINDING PROTEIN PSTS"/>
    <property type="match status" value="1"/>
</dbReference>
<feature type="domain" description="PBP" evidence="4">
    <location>
        <begin position="29"/>
        <end position="314"/>
    </location>
</feature>
<evidence type="ECO:0000313" key="5">
    <source>
        <dbReference type="EMBL" id="BBA35291.1"/>
    </source>
</evidence>
<dbReference type="RefSeq" id="WP_145986562.1">
    <property type="nucleotide sequence ID" value="NZ_AP017928.1"/>
</dbReference>
<dbReference type="PANTHER" id="PTHR30570">
    <property type="entry name" value="PERIPLASMIC PHOSPHATE BINDING COMPONENT OF PHOSPHATE ABC TRANSPORTER"/>
    <property type="match status" value="1"/>
</dbReference>
<dbReference type="Pfam" id="PF12849">
    <property type="entry name" value="PBP_like_2"/>
    <property type="match status" value="1"/>
</dbReference>
<feature type="chain" id="PRO_5012309754" evidence="3">
    <location>
        <begin position="24"/>
        <end position="370"/>
    </location>
</feature>
<feature type="signal peptide" evidence="3">
    <location>
        <begin position="1"/>
        <end position="23"/>
    </location>
</feature>
<evidence type="ECO:0000256" key="1">
    <source>
        <dbReference type="ARBA" id="ARBA00022729"/>
    </source>
</evidence>
<feature type="region of interest" description="Disordered" evidence="2">
    <location>
        <begin position="349"/>
        <end position="370"/>
    </location>
</feature>
<proteinExistence type="predicted"/>
<evidence type="ECO:0000259" key="4">
    <source>
        <dbReference type="Pfam" id="PF12849"/>
    </source>
</evidence>
<dbReference type="EMBL" id="AP017928">
    <property type="protein sequence ID" value="BBA35291.1"/>
    <property type="molecule type" value="Genomic_DNA"/>
</dbReference>
<evidence type="ECO:0000313" key="6">
    <source>
        <dbReference type="Proteomes" id="UP000266313"/>
    </source>
</evidence>
<keyword evidence="6" id="KW-1185">Reference proteome</keyword>
<organism evidence="5 6">
    <name type="scientific">Methylocaldum marinum</name>
    <dbReference type="NCBI Taxonomy" id="1432792"/>
    <lineage>
        <taxon>Bacteria</taxon>
        <taxon>Pseudomonadati</taxon>
        <taxon>Pseudomonadota</taxon>
        <taxon>Gammaproteobacteria</taxon>
        <taxon>Methylococcales</taxon>
        <taxon>Methylococcaceae</taxon>
        <taxon>Methylocaldum</taxon>
    </lineage>
</organism>
<dbReference type="KEGG" id="mmai:sS8_3353"/>
<dbReference type="Gene3D" id="3.40.190.10">
    <property type="entry name" value="Periplasmic binding protein-like II"/>
    <property type="match status" value="2"/>
</dbReference>